<evidence type="ECO:0000313" key="1">
    <source>
        <dbReference type="EMBL" id="BCS83242.1"/>
    </source>
</evidence>
<reference evidence="1 2" key="1">
    <citation type="submission" date="2021-02" db="EMBL/GenBank/DDBJ databases">
        <title>Cotonvirus japonicus, which uses Golgi apparatus of host cells for its virion factory, phylogenetically links tailed tupanvirus and icosahedral mimivirus.</title>
        <authorList>
            <person name="Takahashi H."/>
            <person name="Fukaya S."/>
            <person name="Song C."/>
            <person name="Murata K."/>
            <person name="Takemura M."/>
        </authorList>
    </citation>
    <scope>NUCLEOTIDE SEQUENCE [LARGE SCALE GENOMIC DNA]</scope>
</reference>
<sequence length="914" mass="107100">MENEFSSKFDVNNNDLELLDPFVNQVITTQNENKNPFYLSKKGSSFKFVKTNFIAEEHKYIYILCLNDDFTVTTSNINKINLFYDKETDESELKTLANFVSLIRCSFDIIRLNTIRSGLIAIDRKIAEYFNHDSVELSDQILVYLMLQTRESNIRSWMKVHEPSNVFDEFIKKKIFSNYYDINDVKLNQNMLNLLCSMPELDFWNSPENCDVNINHNFKNRRLNITSASKWEITDELINKLLFDFNDTKNTLKNVNYPPSEKINTLVTNTTNNLTTYSTNEISSTSQKSTDIMRSVFVKPDKQKNNKYYETVKPEQLTISLEETRELLNNNILSEQEKYYLVCNMLSSKLYCHYIINDVNIINAVMGIFEKYKPVIRYLMGYAWISLYLEEKVKKTRTLQTDRYVFNLDTASKLPVFYFNPSEPYSNPYFPLTVSSEMLNINKNIGCVKQIPEYQSGIVDLPEFRKRLNLFICGDHSKDLLEGADWSHMAITGGSMAAIIPKTNPLMILFKKGINLEYADINRFYQEYYANSDIDIACNHENILDFIEHVKHIKTTIVKNLGNNIKESDVIIDNIKTLAIYINPQVLKEKCESGEIPYEFDYVNNNKDKREIKFWFYELYMEQKKLSNINNKKILGNKINDNDYFNIIKYCEIEKITIVINEYSFKSEIPDFRTNESNSGIETIFILNDGSKNMPFIKFSEQIKYKIRSKHLNHQFEIFRIPEVEFFSCIARFHLPCVRSYYDGTNCYMLPSAVTAYQTFTNIDFKYFIGAHDPISIMNKYRSRGYGIMLNNEEIKYYLRYATIMDETKKAFKLSNVKCKTDIESILGSLDVSNEFFKPRKNLPENFTDGLVLSKTYTDPKNITYISNDTISACYRQGYPKYNLEFDKYTTILPDGNVNPLKKWVIEAGYDILH</sequence>
<keyword evidence="2" id="KW-1185">Reference proteome</keyword>
<dbReference type="EMBL" id="AP024483">
    <property type="protein sequence ID" value="BCS83242.1"/>
    <property type="molecule type" value="Genomic_DNA"/>
</dbReference>
<protein>
    <submittedName>
        <fullName evidence="1">Uncharacterized protein</fullName>
    </submittedName>
</protein>
<name>A0ABM7NSV6_9VIRU</name>
<proteinExistence type="predicted"/>
<evidence type="ECO:0000313" key="2">
    <source>
        <dbReference type="Proteomes" id="UP001321479"/>
    </source>
</evidence>
<dbReference type="Proteomes" id="UP001321479">
    <property type="component" value="Segment"/>
</dbReference>
<organism evidence="1 2">
    <name type="scientific">Cotonvirus japonicus</name>
    <dbReference type="NCBI Taxonomy" id="2811091"/>
    <lineage>
        <taxon>Viruses</taxon>
        <taxon>Varidnaviria</taxon>
        <taxon>Bamfordvirae</taxon>
        <taxon>Nucleocytoviricota</taxon>
        <taxon>Megaviricetes</taxon>
        <taxon>Imitervirales</taxon>
        <taxon>Mimiviridae</taxon>
        <taxon>Megamimivirinae</taxon>
        <taxon>Cotonvirus</taxon>
        <taxon>Cotonvirus japonicum</taxon>
    </lineage>
</organism>
<accession>A0ABM7NSV6</accession>
<dbReference type="GeneID" id="80558447"/>
<dbReference type="RefSeq" id="YP_010841850.1">
    <property type="nucleotide sequence ID" value="NC_079139.1"/>
</dbReference>